<sequence>MALCSLGNEPASPGHCRFWVSFSKPPGFKTRASEIGQAQCCVTANQLLRSTPEGAARRWWGCVLQSTFGSFLDSNKESNKDHGIFLLSPACSPAPPLPSRLPTLAECFWGSLAYLGRKKTNRRHINPAQRHRVFPALPSSSEPSPARQLVCTRGGSVPVSPEDCAFRPLTQSSGTSVVYWGPGLQHLHLDCSFPPAGVKHSPAELRFTATLHGRERLCKVRGAMVNWALGARSLAGLAISASPEINHACVSFSSPKPQSGKPPCGAGGAATPLGSCCVTAAAAPHTDRGRSQAHPAQALATGATGLSGSVHSKAEAKTGSEIP</sequence>
<gene>
    <name evidence="2" type="ORF">KIL84_005813</name>
</gene>
<dbReference type="AlphaFoldDB" id="A0A9D3XH16"/>
<feature type="compositionally biased region" description="Basic and acidic residues" evidence="1">
    <location>
        <begin position="312"/>
        <end position="323"/>
    </location>
</feature>
<evidence type="ECO:0000313" key="3">
    <source>
        <dbReference type="Proteomes" id="UP000827986"/>
    </source>
</evidence>
<keyword evidence="3" id="KW-1185">Reference proteome</keyword>
<dbReference type="EMBL" id="JAHDVG010000471">
    <property type="protein sequence ID" value="KAH1179763.1"/>
    <property type="molecule type" value="Genomic_DNA"/>
</dbReference>
<evidence type="ECO:0000313" key="2">
    <source>
        <dbReference type="EMBL" id="KAH1179763.1"/>
    </source>
</evidence>
<organism evidence="2 3">
    <name type="scientific">Mauremys mutica</name>
    <name type="common">yellowpond turtle</name>
    <dbReference type="NCBI Taxonomy" id="74926"/>
    <lineage>
        <taxon>Eukaryota</taxon>
        <taxon>Metazoa</taxon>
        <taxon>Chordata</taxon>
        <taxon>Craniata</taxon>
        <taxon>Vertebrata</taxon>
        <taxon>Euteleostomi</taxon>
        <taxon>Archelosauria</taxon>
        <taxon>Testudinata</taxon>
        <taxon>Testudines</taxon>
        <taxon>Cryptodira</taxon>
        <taxon>Durocryptodira</taxon>
        <taxon>Testudinoidea</taxon>
        <taxon>Geoemydidae</taxon>
        <taxon>Geoemydinae</taxon>
        <taxon>Mauremys</taxon>
    </lineage>
</organism>
<reference evidence="2" key="1">
    <citation type="submission" date="2021-09" db="EMBL/GenBank/DDBJ databases">
        <title>The genome of Mauremys mutica provides insights into the evolution of semi-aquatic lifestyle.</title>
        <authorList>
            <person name="Gong S."/>
            <person name="Gao Y."/>
        </authorList>
    </citation>
    <scope>NUCLEOTIDE SEQUENCE</scope>
    <source>
        <strain evidence="2">MM-2020</strain>
        <tissue evidence="2">Muscle</tissue>
    </source>
</reference>
<evidence type="ECO:0000256" key="1">
    <source>
        <dbReference type="SAM" id="MobiDB-lite"/>
    </source>
</evidence>
<dbReference type="Proteomes" id="UP000827986">
    <property type="component" value="Unassembled WGS sequence"/>
</dbReference>
<proteinExistence type="predicted"/>
<accession>A0A9D3XH16</accession>
<comment type="caution">
    <text evidence="2">The sequence shown here is derived from an EMBL/GenBank/DDBJ whole genome shotgun (WGS) entry which is preliminary data.</text>
</comment>
<protein>
    <submittedName>
        <fullName evidence="2">Uncharacterized protein</fullName>
    </submittedName>
</protein>
<name>A0A9D3XH16_9SAUR</name>
<feature type="region of interest" description="Disordered" evidence="1">
    <location>
        <begin position="284"/>
        <end position="323"/>
    </location>
</feature>